<evidence type="ECO:0000313" key="5">
    <source>
        <dbReference type="Proteomes" id="UP000248291"/>
    </source>
</evidence>
<organism evidence="4 5">
    <name type="scientific">Pseudomonas syringae pv. actinidiae</name>
    <dbReference type="NCBI Taxonomy" id="103796"/>
    <lineage>
        <taxon>Bacteria</taxon>
        <taxon>Pseudomonadati</taxon>
        <taxon>Pseudomonadota</taxon>
        <taxon>Gammaproteobacteria</taxon>
        <taxon>Pseudomonadales</taxon>
        <taxon>Pseudomonadaceae</taxon>
        <taxon>Pseudomonas</taxon>
        <taxon>Pseudomonas syringae</taxon>
    </lineage>
</organism>
<feature type="domain" description="WYL" evidence="1">
    <location>
        <begin position="91"/>
        <end position="157"/>
    </location>
</feature>
<dbReference type="InterPro" id="IPR051534">
    <property type="entry name" value="CBASS_pafABC_assoc_protein"/>
</dbReference>
<proteinExistence type="predicted"/>
<dbReference type="PANTHER" id="PTHR34580:SF3">
    <property type="entry name" value="PROTEIN PAFB"/>
    <property type="match status" value="1"/>
</dbReference>
<reference evidence="4 5" key="1">
    <citation type="submission" date="2018-04" db="EMBL/GenBank/DDBJ databases">
        <title>Draft genome sequence of Pseudomonas syringae pv. actinidiae biovar 3 strains isolated from kiwifruit in Kagawa prefecture.</title>
        <authorList>
            <person name="Tabuchi M."/>
            <person name="Saito M."/>
            <person name="Fujiwara S."/>
            <person name="Sasa N."/>
            <person name="Akimitsu K."/>
            <person name="Gomi K."/>
            <person name="Konishi-Sugita S."/>
            <person name="Hamano K."/>
            <person name="Kataoka I."/>
        </authorList>
    </citation>
    <scope>NUCLEOTIDE SEQUENCE [LARGE SCALE GENOMIC DNA]</scope>
    <source>
        <strain evidence="4 5">MAFF212211</strain>
    </source>
</reference>
<dbReference type="PIRSF" id="PIRSF015558">
    <property type="entry name" value="Txn_reg_DeoR_prd"/>
    <property type="match status" value="1"/>
</dbReference>
<feature type="domain" description="DNA-binding transcriptional repressor CapW winged helix-turn-helix" evidence="3">
    <location>
        <begin position="1"/>
        <end position="60"/>
    </location>
</feature>
<dbReference type="EMBL" id="BGKA01000203">
    <property type="protein sequence ID" value="GBH19321.1"/>
    <property type="molecule type" value="Genomic_DNA"/>
</dbReference>
<evidence type="ECO:0000259" key="1">
    <source>
        <dbReference type="Pfam" id="PF13280"/>
    </source>
</evidence>
<accession>A0AAN4TN01</accession>
<dbReference type="InterPro" id="IPR059019">
    <property type="entry name" value="WHD_CapW"/>
</dbReference>
<evidence type="ECO:0000313" key="4">
    <source>
        <dbReference type="EMBL" id="GBH19321.1"/>
    </source>
</evidence>
<dbReference type="GO" id="GO:0003677">
    <property type="term" value="F:DNA binding"/>
    <property type="evidence" value="ECO:0007669"/>
    <property type="project" value="UniProtKB-KW"/>
</dbReference>
<dbReference type="AlphaFoldDB" id="A0AAN4TN01"/>
<dbReference type="InterPro" id="IPR026881">
    <property type="entry name" value="WYL_dom"/>
</dbReference>
<dbReference type="Proteomes" id="UP000248291">
    <property type="component" value="Unassembled WGS sequence"/>
</dbReference>
<dbReference type="InterPro" id="IPR016634">
    <property type="entry name" value="CapW-like"/>
</dbReference>
<feature type="domain" description="DNA-binding transcriptional repressor CapW C-terminal dimerisation" evidence="2">
    <location>
        <begin position="179"/>
        <end position="248"/>
    </location>
</feature>
<sequence>MQSFGISRQQASKDINTYLTEHAPKNLTYDKHLKGYKPSKVFKPLFIDGSASAYLHLLNQNRERAEHVEGLAFAYAHTELLLIPDRSIRPEILRPILQACREGLRLETDYVSLANPKPETRVIVPHTLVFTGMRWHVRAYCEKNGDFRDFVLSRFRGAPDLIHASDHKREADVDWMAEIDVIFEPDRRLKPEQKLIIEADYGMQNGQLLIRTRGALVQYILQRYQIDPTKIQAKAAAQQIVVANLEELGRWLYV</sequence>
<dbReference type="Pfam" id="PF26107">
    <property type="entry name" value="BrxR_CTD"/>
    <property type="match status" value="1"/>
</dbReference>
<dbReference type="PANTHER" id="PTHR34580">
    <property type="match status" value="1"/>
</dbReference>
<name>A0AAN4TN01_PSESF</name>
<evidence type="ECO:0000259" key="2">
    <source>
        <dbReference type="Pfam" id="PF26107"/>
    </source>
</evidence>
<dbReference type="Pfam" id="PF13280">
    <property type="entry name" value="WYL"/>
    <property type="match status" value="1"/>
</dbReference>
<dbReference type="Pfam" id="PF26109">
    <property type="entry name" value="WHD_BrxR"/>
    <property type="match status" value="1"/>
</dbReference>
<dbReference type="PROSITE" id="PS52050">
    <property type="entry name" value="WYL"/>
    <property type="match status" value="1"/>
</dbReference>
<protein>
    <submittedName>
        <fullName evidence="4">Predicted DNA-binding transcriptional regulator YafY</fullName>
    </submittedName>
</protein>
<keyword evidence="4" id="KW-0238">DNA-binding</keyword>
<gene>
    <name evidence="4" type="ORF">KPSA3_05330</name>
</gene>
<evidence type="ECO:0000259" key="3">
    <source>
        <dbReference type="Pfam" id="PF26109"/>
    </source>
</evidence>
<dbReference type="InterPro" id="IPR059020">
    <property type="entry name" value="CapW_CTD"/>
</dbReference>
<comment type="caution">
    <text evidence="4">The sequence shown here is derived from an EMBL/GenBank/DDBJ whole genome shotgun (WGS) entry which is preliminary data.</text>
</comment>